<dbReference type="RefSeq" id="WP_341407977.1">
    <property type="nucleotide sequence ID" value="NZ_JBBUKT010000016.1"/>
</dbReference>
<dbReference type="InterPro" id="IPR013425">
    <property type="entry name" value="Autotrns_rpt"/>
</dbReference>
<comment type="caution">
    <text evidence="2">The sequence shown here is derived from an EMBL/GenBank/DDBJ whole genome shotgun (WGS) entry which is preliminary data.</text>
</comment>
<dbReference type="SUPFAM" id="SSF51126">
    <property type="entry name" value="Pectin lyase-like"/>
    <property type="match status" value="1"/>
</dbReference>
<evidence type="ECO:0000313" key="3">
    <source>
        <dbReference type="Proteomes" id="UP001371305"/>
    </source>
</evidence>
<organism evidence="2 3">
    <name type="scientific">Luteolibacter soli</name>
    <dbReference type="NCBI Taxonomy" id="3135280"/>
    <lineage>
        <taxon>Bacteria</taxon>
        <taxon>Pseudomonadati</taxon>
        <taxon>Verrucomicrobiota</taxon>
        <taxon>Verrucomicrobiia</taxon>
        <taxon>Verrucomicrobiales</taxon>
        <taxon>Verrucomicrobiaceae</taxon>
        <taxon>Luteolibacter</taxon>
    </lineage>
</organism>
<proteinExistence type="predicted"/>
<dbReference type="InterPro" id="IPR011050">
    <property type="entry name" value="Pectin_lyase_fold/virulence"/>
</dbReference>
<dbReference type="Pfam" id="PF12951">
    <property type="entry name" value="PATR"/>
    <property type="match status" value="3"/>
</dbReference>
<gene>
    <name evidence="2" type="ORF">WKV53_27070</name>
</gene>
<sequence length="1738" mass="171208">MKNPTKTPITRASLMATASCNNRWIASVIAGTSVLGSAAMATTWDGSTSTAWNDNTNWVGDAGTVGSNAVININSPKALITADIPLSPVDVFIGNAASTNGLVDHTAGLAGTGLNNWMFVGVGNATASGTYNCANTATTGGTFTGFGQGTGSLNVGGTSATSGRLYIGGRDTAGAGTGVVNVNTTGTLKLGNDLVVGSSGGTGTLNLDSGTITSNGWNFFGTRNAQDGGNGKLRMSGGTMTNGTTNAAGCRTYIGLGVATGSVEITGGTYNNNKSGNDTQFIVGANNLTAASTPTLTITGGTLNAGRLLTVGGTEAFGGNGGSVGPGKGSATINGAGVVVNATGEFWVGQGTASVGQVDFSAGTINSGSWVAVGRGGGTGTFNMTGGTWTKTGAGSSFIVGASGPGTLTQSAGLIDVQAGDTWMGESNTCNYTLSGTGEFRATIFQVGRNGGATGNVALNGGTLRVTRIVGGGGVENISFNGTQIVAKATDPNFIGVMDAGGATIDAGGLKVDSAGFNLTVPAALDGAGGITKSGLGTLTLSSTGNTYTGSRIVQAGQLVLNATGTGTGAITVSDGAALGIASAAGTEVLTANGLTIGTSGATTFNLNRGDLIGVTPTNALLKVTGPLVRNGTATLNVSGSRFAVGSLPLIAYDATQVSGAGTLVLGTLPDGVIGTLQNDPNFFGANQGAVYLQITSVALPKWTGKLVNRFTTGSPSIAVNTITVGNATGIVNGNVVSGPGIFPGTVVTGVAGNVVTLDQTPTADGTNVNLMFSAGPGANPGVWDTTTTNWVDQVNGAASVYANPNPVLFDDDAPGLTAVTLNTSVSPSTVTFNNTTLAYSLSGTGAIGGVNGVVKKGAGDVTMSTANTYDGVTRLEGGTLTIATIEDGGVTSPIGDSSAASTNLAIAGGILKYTGPTDSTNRGIFLDGLNGGIYTDNDLTITGQVQSNGTSSNLRKQGAGNLKFTFGGTNTLSSGGGITDVEGGSLTLDGTAGSQVNSLTGELWVGSEPNVNASLTVLNTTLNVSSWLAIARGNGDDGVTTVTVTNSTLTTGNFSNGFANGLGGNASEANVTVTNSNWTNAGTMHFSEQFASTINMTLTNSTLITTGGITDFSTGTGTTSTLTIAGTSEMRTNRYLLGLGTDSIANVIIKDSGHLNKTGGDWMSIGNGNNGKGFITVQDSGKLTNVAGDFNISDTGTSQGTLTIKNSAQVTTGGATFVGKNSGTQGTLDIQGGTFTATASFLAGGTDNAANTATAVGFINQTGGDVILNGDDNRTGCSGTATWTISGGTVTSNGWMTLARYTGGFGTMNASGGTVTQNHANRPFRIAELGTAVLNVSGTAVVSAPNSGGFSLAGNASASGTINLNGGTLIANKIVAGGADGNSVLNLNGGLLKASTGAALAWIPAGLDSLLVNTGGANIDTNGQIVGIAQAMNDGGGALTKSGAGTLQLNGLNTYFGTTTATAGEIGGTGSVAGELVVQSGASVGPGAGGVGTFTVEDTLASGSSIAGTYVCEINGATADQLAVAGDLNVTGATLDFNALAAPTAPSYVIATYSSITGTFAVVDLPAGYTLNYGATQLTLNQSGTPYSLWAQSYGLDPLTDGAPGADKDGDGQINSVEFALGGSPVSGQNNAKIYSLAADSGVDVDSNSEAILTIAVRTGTPAFAGTPSPTATQDGYTYTIEGSTTLGAFTTVVTPTPAPVTAGLPAAPTGYEYRSFSLAGSNGVPTRGFMRVVVTP</sequence>
<reference evidence="2 3" key="1">
    <citation type="submission" date="2024-04" db="EMBL/GenBank/DDBJ databases">
        <title>Luteolibacter sp. isolated from soil.</title>
        <authorList>
            <person name="An J."/>
        </authorList>
    </citation>
    <scope>NUCLEOTIDE SEQUENCE [LARGE SCALE GENOMIC DNA]</scope>
    <source>
        <strain evidence="2 3">Y139</strain>
    </source>
</reference>
<dbReference type="NCBIfam" id="TIGR02601">
    <property type="entry name" value="autotrns_rpt"/>
    <property type="match status" value="2"/>
</dbReference>
<name>A0ABU9B2F3_9BACT</name>
<dbReference type="Proteomes" id="UP001371305">
    <property type="component" value="Unassembled WGS sequence"/>
</dbReference>
<evidence type="ECO:0000313" key="2">
    <source>
        <dbReference type="EMBL" id="MEK7954209.1"/>
    </source>
</evidence>
<dbReference type="EMBL" id="JBBUKT010000016">
    <property type="protein sequence ID" value="MEK7954209.1"/>
    <property type="molecule type" value="Genomic_DNA"/>
</dbReference>
<dbReference type="InterPro" id="IPR018247">
    <property type="entry name" value="EF_Hand_1_Ca_BS"/>
</dbReference>
<keyword evidence="3" id="KW-1185">Reference proteome</keyword>
<keyword evidence="1" id="KW-0732">Signal</keyword>
<dbReference type="PROSITE" id="PS00018">
    <property type="entry name" value="EF_HAND_1"/>
    <property type="match status" value="1"/>
</dbReference>
<protein>
    <submittedName>
        <fullName evidence="2">Autotransporter-associated beta strand repeat-containing protein</fullName>
    </submittedName>
</protein>
<accession>A0ABU9B2F3</accession>
<evidence type="ECO:0000256" key="1">
    <source>
        <dbReference type="ARBA" id="ARBA00022729"/>
    </source>
</evidence>